<dbReference type="RefSeq" id="WP_132084279.1">
    <property type="nucleotide sequence ID" value="NZ_SLUK01000003.1"/>
</dbReference>
<evidence type="ECO:0000256" key="2">
    <source>
        <dbReference type="ARBA" id="ARBA00023277"/>
    </source>
</evidence>
<dbReference type="InterPro" id="IPR015888">
    <property type="entry name" value="Fuc_isomerase_C"/>
</dbReference>
<feature type="domain" description="L-fucose isomerase C-terminal" evidence="3">
    <location>
        <begin position="338"/>
        <end position="456"/>
    </location>
</feature>
<proteinExistence type="predicted"/>
<sequence length="474" mass="52650">MLNHPVKIGFAPTKRDVFTNPEALTIRRQIKERVLSLGIELVDIEGINEDSLLQFPSDIEKAVKIYKEAGVDGLFCPHCNFGAESVVARIAAAVGKPVLLWGPRDGAPAPFDGRTRDSLCGLFATGKVLRRFNVPFTYLTNCGAEEESFAFGVRSFAAVCAVVRDFRSTRVLQISTRPEPFWTVMFNEGELLERFGLQVFPVTLQEVVCELERLEREDAPAVAEAMRDIRRRLNCGEADEEQLLRMARLLVGVQNLADKNGCNSVAIQCWEPLQRAVGAACCTVNGILTERGLPVACETDVHGAVTSILLQAACERASSVFFADLTIRHPDNDNSVLLWHCGNFPPSLAIDAKARALSVLHNPFGDCASQSNWEIRHGDITVCRFDGDHGEYRLMIGEGKGVDGPPTVGTYSWFEVDSWPRWERHLVEGPYIHHCAGAHGRFGHILYEACKYLGIEADPISPRAEEFRDRWLGR</sequence>
<dbReference type="GO" id="GO:0006004">
    <property type="term" value="P:fucose metabolic process"/>
    <property type="evidence" value="ECO:0007669"/>
    <property type="project" value="InterPro"/>
</dbReference>
<keyword evidence="1 4" id="KW-0413">Isomerase</keyword>
<dbReference type="GO" id="GO:0008736">
    <property type="term" value="F:L-fucose isomerase activity"/>
    <property type="evidence" value="ECO:0007669"/>
    <property type="project" value="InterPro"/>
</dbReference>
<dbReference type="AlphaFoldDB" id="A0A9X8UKQ4"/>
<reference evidence="4 5" key="1">
    <citation type="submission" date="2019-03" db="EMBL/GenBank/DDBJ databases">
        <title>Genomic Encyclopedia of Type Strains, Phase IV (KMG-IV): sequencing the most valuable type-strain genomes for metagenomic binning, comparative biology and taxonomic classification.</title>
        <authorList>
            <person name="Goeker M."/>
        </authorList>
    </citation>
    <scope>NUCLEOTIDE SEQUENCE [LARGE SCALE GENOMIC DNA]</scope>
    <source>
        <strain evidence="4 5">DSM 100433</strain>
    </source>
</reference>
<dbReference type="EMBL" id="SLUK01000003">
    <property type="protein sequence ID" value="TCL44195.1"/>
    <property type="molecule type" value="Genomic_DNA"/>
</dbReference>
<keyword evidence="5" id="KW-1185">Reference proteome</keyword>
<evidence type="ECO:0000313" key="4">
    <source>
        <dbReference type="EMBL" id="TCL44195.1"/>
    </source>
</evidence>
<evidence type="ECO:0000256" key="1">
    <source>
        <dbReference type="ARBA" id="ARBA00023235"/>
    </source>
</evidence>
<dbReference type="SUPFAM" id="SSF53743">
    <property type="entry name" value="FucI/AraA N-terminal and middle domains"/>
    <property type="match status" value="1"/>
</dbReference>
<dbReference type="InterPro" id="IPR004216">
    <property type="entry name" value="Fuc/Ara_isomerase_C"/>
</dbReference>
<keyword evidence="2" id="KW-0119">Carbohydrate metabolism</keyword>
<dbReference type="SUPFAM" id="SSF50443">
    <property type="entry name" value="FucI/AraA C-terminal domain-like"/>
    <property type="match status" value="1"/>
</dbReference>
<accession>A0A9X8UKQ4</accession>
<dbReference type="PANTHER" id="PTHR36120">
    <property type="entry name" value="FUCOSE ISOMERASE"/>
    <property type="match status" value="1"/>
</dbReference>
<gene>
    <name evidence="4" type="ORF">EDD78_103233</name>
</gene>
<dbReference type="Pfam" id="PF02952">
    <property type="entry name" value="Fucose_iso_C"/>
    <property type="match status" value="1"/>
</dbReference>
<protein>
    <submittedName>
        <fullName evidence="4">L-fucose isomerase-like protein</fullName>
    </submittedName>
</protein>
<name>A0A9X8UKQ4_9FIRM</name>
<evidence type="ECO:0000313" key="5">
    <source>
        <dbReference type="Proteomes" id="UP000294682"/>
    </source>
</evidence>
<dbReference type="GO" id="GO:0005737">
    <property type="term" value="C:cytoplasm"/>
    <property type="evidence" value="ECO:0007669"/>
    <property type="project" value="InterPro"/>
</dbReference>
<dbReference type="PANTHER" id="PTHR36120:SF1">
    <property type="entry name" value="L-FUCOSE ISOMERASE C-TERMINAL DOMAIN-CONTAINING PROTEIN"/>
    <property type="match status" value="1"/>
</dbReference>
<dbReference type="InterPro" id="IPR009015">
    <property type="entry name" value="Fucose_isomerase_N/cen_sf"/>
</dbReference>
<dbReference type="Proteomes" id="UP000294682">
    <property type="component" value="Unassembled WGS sequence"/>
</dbReference>
<dbReference type="CDD" id="cd00578">
    <property type="entry name" value="L-fuc_L-ara-isomerases"/>
    <property type="match status" value="1"/>
</dbReference>
<evidence type="ECO:0000259" key="3">
    <source>
        <dbReference type="Pfam" id="PF02952"/>
    </source>
</evidence>
<organism evidence="4 5">
    <name type="scientific">Harryflintia acetispora</name>
    <dbReference type="NCBI Taxonomy" id="1849041"/>
    <lineage>
        <taxon>Bacteria</taxon>
        <taxon>Bacillati</taxon>
        <taxon>Bacillota</taxon>
        <taxon>Clostridia</taxon>
        <taxon>Eubacteriales</taxon>
        <taxon>Oscillospiraceae</taxon>
        <taxon>Harryflintia</taxon>
    </lineage>
</organism>
<comment type="caution">
    <text evidence="4">The sequence shown here is derived from an EMBL/GenBank/DDBJ whole genome shotgun (WGS) entry which is preliminary data.</text>
</comment>